<sequence length="187" mass="19841">MSLRGAALDKGGFDVDTRAGFNHRVSSDQPAPVTAPDHPVTRALAPALRARLLGSGLLATGLVVVVLLVLAGVVGLPAAVVTGVVALATTGVVVLLLLLGPRHWVVRLDADGYRVRALRSARTRSARWTDVLDLRTTTLDGVRCLVVRLRDGGTTTLPVDVVEGDPEELTALFSACLDRSHGYRRLR</sequence>
<evidence type="ECO:0000313" key="3">
    <source>
        <dbReference type="Proteomes" id="UP000281738"/>
    </source>
</evidence>
<dbReference type="Proteomes" id="UP000281738">
    <property type="component" value="Unassembled WGS sequence"/>
</dbReference>
<name>A0A3N2CP18_9ACTN</name>
<gene>
    <name evidence="2" type="ORF">EDD33_0004</name>
</gene>
<feature type="transmembrane region" description="Helical" evidence="1">
    <location>
        <begin position="79"/>
        <end position="99"/>
    </location>
</feature>
<reference evidence="2 3" key="1">
    <citation type="submission" date="2018-11" db="EMBL/GenBank/DDBJ databases">
        <title>Sequencing the genomes of 1000 actinobacteria strains.</title>
        <authorList>
            <person name="Klenk H.-P."/>
        </authorList>
    </citation>
    <scope>NUCLEOTIDE SEQUENCE [LARGE SCALE GENOMIC DNA]</scope>
    <source>
        <strain evidence="2 3">DSM 12652</strain>
    </source>
</reference>
<accession>A0A3N2CP18</accession>
<evidence type="ECO:0000256" key="1">
    <source>
        <dbReference type="SAM" id="Phobius"/>
    </source>
</evidence>
<protein>
    <recommendedName>
        <fullName evidence="4">PH (Pleckstrin Homology) domain-containing protein</fullName>
    </recommendedName>
</protein>
<keyword evidence="1" id="KW-0472">Membrane</keyword>
<keyword evidence="1" id="KW-0812">Transmembrane</keyword>
<evidence type="ECO:0008006" key="4">
    <source>
        <dbReference type="Google" id="ProtNLM"/>
    </source>
</evidence>
<dbReference type="EMBL" id="RKHO01000001">
    <property type="protein sequence ID" value="ROR89188.1"/>
    <property type="molecule type" value="Genomic_DNA"/>
</dbReference>
<evidence type="ECO:0000313" key="2">
    <source>
        <dbReference type="EMBL" id="ROR89188.1"/>
    </source>
</evidence>
<comment type="caution">
    <text evidence="2">The sequence shown here is derived from an EMBL/GenBank/DDBJ whole genome shotgun (WGS) entry which is preliminary data.</text>
</comment>
<dbReference type="AlphaFoldDB" id="A0A3N2CP18"/>
<keyword evidence="3" id="KW-1185">Reference proteome</keyword>
<keyword evidence="1" id="KW-1133">Transmembrane helix</keyword>
<proteinExistence type="predicted"/>
<organism evidence="2 3">
    <name type="scientific">Nocardioides aurantiacus</name>
    <dbReference type="NCBI Taxonomy" id="86796"/>
    <lineage>
        <taxon>Bacteria</taxon>
        <taxon>Bacillati</taxon>
        <taxon>Actinomycetota</taxon>
        <taxon>Actinomycetes</taxon>
        <taxon>Propionibacteriales</taxon>
        <taxon>Nocardioidaceae</taxon>
        <taxon>Nocardioides</taxon>
    </lineage>
</organism>
<feature type="transmembrane region" description="Helical" evidence="1">
    <location>
        <begin position="52"/>
        <end position="73"/>
    </location>
</feature>